<accession>A0ABS3I7S5</accession>
<keyword evidence="2" id="KW-1133">Transmembrane helix</keyword>
<gene>
    <name evidence="4" type="ORF">J0911_08325</name>
</gene>
<keyword evidence="2" id="KW-0472">Membrane</keyword>
<dbReference type="Proteomes" id="UP000664617">
    <property type="component" value="Unassembled WGS sequence"/>
</dbReference>
<proteinExistence type="predicted"/>
<reference evidence="4 5" key="1">
    <citation type="submission" date="2021-03" db="EMBL/GenBank/DDBJ databases">
        <authorList>
            <person name="Xin L."/>
        </authorList>
    </citation>
    <scope>NUCLEOTIDE SEQUENCE [LARGE SCALE GENOMIC DNA]</scope>
    <source>
        <strain evidence="4 5">XHU 5031</strain>
    </source>
</reference>
<organism evidence="4 5">
    <name type="scientific">Myceligenerans salitolerans</name>
    <dbReference type="NCBI Taxonomy" id="1230528"/>
    <lineage>
        <taxon>Bacteria</taxon>
        <taxon>Bacillati</taxon>
        <taxon>Actinomycetota</taxon>
        <taxon>Actinomycetes</taxon>
        <taxon>Micrococcales</taxon>
        <taxon>Promicromonosporaceae</taxon>
        <taxon>Myceligenerans</taxon>
    </lineage>
</organism>
<protein>
    <submittedName>
        <fullName evidence="4">DUF4350 domain-containing protein</fullName>
    </submittedName>
</protein>
<keyword evidence="2" id="KW-0812">Transmembrane</keyword>
<dbReference type="RefSeq" id="WP_207274998.1">
    <property type="nucleotide sequence ID" value="NZ_JAFMPK010000033.1"/>
</dbReference>
<evidence type="ECO:0000256" key="1">
    <source>
        <dbReference type="SAM" id="MobiDB-lite"/>
    </source>
</evidence>
<name>A0ABS3I7S5_9MICO</name>
<feature type="region of interest" description="Disordered" evidence="1">
    <location>
        <begin position="264"/>
        <end position="295"/>
    </location>
</feature>
<dbReference type="InterPro" id="IPR025646">
    <property type="entry name" value="DUF4350"/>
</dbReference>
<dbReference type="Pfam" id="PF14258">
    <property type="entry name" value="DUF4350"/>
    <property type="match status" value="1"/>
</dbReference>
<evidence type="ECO:0000259" key="3">
    <source>
        <dbReference type="Pfam" id="PF14258"/>
    </source>
</evidence>
<sequence length="430" mass="45176">MTATDTTAPPPAAGPRPVDRSGTSAPVVGRTTRRGFPWRTVGWIALVVGAIALFVFVLAFTRPVGSDIPYSTENPEDDGGRAVAQVLGDHGVRVNEVRTVRAAFDGAAAGQTLLITPHPAYFEPGQIEALAATESDVVLLAPDFELLEAFTDGRVETWYSGPAATGGPRCAAPAARAAQDVRLETGLTVVRGEADRCWPAAGGAGFAYVRAQVDGRWVHVIYDQSLIRNDTVLDGGNAALALWTLGAHDELTWLVPDLFDTTMMDGPPGGSAGDGGGEGNGDVRTPRPEASAGSVLPRGTGPVVWVLLLTGLVLAIWRGRRLGPLVTEPLPVLVRSAETMRGRARLYRAVRARGHAAAGLRASAAHRMAHRLGLARSADATTVTEAVAAATHRSADEVAQLLYGPPPADDGRLTELARSLDNLESEVHRS</sequence>
<evidence type="ECO:0000256" key="2">
    <source>
        <dbReference type="SAM" id="Phobius"/>
    </source>
</evidence>
<feature type="domain" description="DUF4350" evidence="3">
    <location>
        <begin position="73"/>
        <end position="245"/>
    </location>
</feature>
<feature type="region of interest" description="Disordered" evidence="1">
    <location>
        <begin position="1"/>
        <end position="30"/>
    </location>
</feature>
<feature type="compositionally biased region" description="Gly residues" evidence="1">
    <location>
        <begin position="267"/>
        <end position="280"/>
    </location>
</feature>
<dbReference type="EMBL" id="JAFMPK010000033">
    <property type="protein sequence ID" value="MBO0609037.1"/>
    <property type="molecule type" value="Genomic_DNA"/>
</dbReference>
<feature type="transmembrane region" description="Helical" evidence="2">
    <location>
        <begin position="40"/>
        <end position="60"/>
    </location>
</feature>
<evidence type="ECO:0000313" key="4">
    <source>
        <dbReference type="EMBL" id="MBO0609037.1"/>
    </source>
</evidence>
<comment type="caution">
    <text evidence="4">The sequence shown here is derived from an EMBL/GenBank/DDBJ whole genome shotgun (WGS) entry which is preliminary data.</text>
</comment>
<reference evidence="5" key="2">
    <citation type="submission" date="2023-07" db="EMBL/GenBank/DDBJ databases">
        <title>Myceligenerans salitolerans sp. nov., a halotolerant actinomycete isolated from a salt lake in Xinjiang, China.</title>
        <authorList>
            <person name="Guan T."/>
        </authorList>
    </citation>
    <scope>NUCLEOTIDE SEQUENCE [LARGE SCALE GENOMIC DNA]</scope>
    <source>
        <strain evidence="5">XHU 5031</strain>
    </source>
</reference>
<evidence type="ECO:0000313" key="5">
    <source>
        <dbReference type="Proteomes" id="UP000664617"/>
    </source>
</evidence>
<keyword evidence="5" id="KW-1185">Reference proteome</keyword>